<dbReference type="SUPFAM" id="SSF51445">
    <property type="entry name" value="(Trans)glycosidases"/>
    <property type="match status" value="1"/>
</dbReference>
<dbReference type="RefSeq" id="WP_003841161.1">
    <property type="nucleotide sequence ID" value="NZ_AEHJ01000034.1"/>
</dbReference>
<dbReference type="InterPro" id="IPR036962">
    <property type="entry name" value="Glyco_hydro_3_N_sf"/>
</dbReference>
<evidence type="ECO:0008006" key="4">
    <source>
        <dbReference type="Google" id="ProtNLM"/>
    </source>
</evidence>
<dbReference type="Proteomes" id="UP000003457">
    <property type="component" value="Unassembled WGS sequence"/>
</dbReference>
<evidence type="ECO:0000256" key="1">
    <source>
        <dbReference type="ARBA" id="ARBA00022801"/>
    </source>
</evidence>
<dbReference type="AlphaFoldDB" id="A0AB72YYP1"/>
<gene>
    <name evidence="2" type="ORF">HMPREF9003_2132</name>
</gene>
<name>A0AB72YYP1_9BIFI</name>
<dbReference type="InterPro" id="IPR017853">
    <property type="entry name" value="GH"/>
</dbReference>
<organism evidence="2 3">
    <name type="scientific">Bifidobacterium dentium JCVIHMP022</name>
    <dbReference type="NCBI Taxonomy" id="553191"/>
    <lineage>
        <taxon>Bacteria</taxon>
        <taxon>Bacillati</taxon>
        <taxon>Actinomycetota</taxon>
        <taxon>Actinomycetes</taxon>
        <taxon>Bifidobacteriales</taxon>
        <taxon>Bifidobacteriaceae</taxon>
        <taxon>Bifidobacterium</taxon>
    </lineage>
</organism>
<evidence type="ECO:0000313" key="3">
    <source>
        <dbReference type="Proteomes" id="UP000003457"/>
    </source>
</evidence>
<comment type="caution">
    <text evidence="2">The sequence shown here is derived from an EMBL/GenBank/DDBJ whole genome shotgun (WGS) entry which is preliminary data.</text>
</comment>
<keyword evidence="1" id="KW-0378">Hydrolase</keyword>
<protein>
    <recommendedName>
        <fullName evidence="4">Glycoside hydrolase family 3 N-terminal domain-containing protein</fullName>
    </recommendedName>
</protein>
<proteinExistence type="predicted"/>
<dbReference type="EMBL" id="AEHJ01000034">
    <property type="protein sequence ID" value="EFO76895.1"/>
    <property type="molecule type" value="Genomic_DNA"/>
</dbReference>
<dbReference type="GO" id="GO:0004553">
    <property type="term" value="F:hydrolase activity, hydrolyzing O-glycosyl compounds"/>
    <property type="evidence" value="ECO:0007669"/>
    <property type="project" value="InterPro"/>
</dbReference>
<evidence type="ECO:0000313" key="2">
    <source>
        <dbReference type="EMBL" id="EFO76895.1"/>
    </source>
</evidence>
<dbReference type="GO" id="GO:0005975">
    <property type="term" value="P:carbohydrate metabolic process"/>
    <property type="evidence" value="ECO:0007669"/>
    <property type="project" value="InterPro"/>
</dbReference>
<sequence>MTVKYVDTDTKQTKTKVMRGATSVMGRMNYLGTTWSGADYALNTDLLRNEWGFNGFLISDMVMNAGSNSVDQALRSGTDSWMA</sequence>
<dbReference type="Gene3D" id="3.20.20.300">
    <property type="entry name" value="Glycoside hydrolase, family 3, N-terminal domain"/>
    <property type="match status" value="1"/>
</dbReference>
<reference evidence="2 3" key="1">
    <citation type="submission" date="2010-10" db="EMBL/GenBank/DDBJ databases">
        <authorList>
            <person name="Durkin A.S."/>
            <person name="Madupu R."/>
            <person name="Torralba M."/>
            <person name="Gillis M."/>
            <person name="Methe B."/>
            <person name="Sutton G."/>
            <person name="Nelson K.E."/>
        </authorList>
    </citation>
    <scope>NUCLEOTIDE SEQUENCE [LARGE SCALE GENOMIC DNA]</scope>
    <source>
        <strain evidence="2 3">JCVIHMP022</strain>
    </source>
</reference>
<accession>A0AB72YYP1</accession>